<evidence type="ECO:0000259" key="1">
    <source>
        <dbReference type="Pfam" id="PF08955"/>
    </source>
</evidence>
<feature type="domain" description="Bypass-of-forespore C N-terminal" evidence="2">
    <location>
        <begin position="31"/>
        <end position="80"/>
    </location>
</feature>
<dbReference type="RefSeq" id="WP_409991436.1">
    <property type="nucleotide sequence ID" value="NZ_QLMH01000012.1"/>
</dbReference>
<sequence length="162" mass="18730">MKRMFQMFAVILFILAGETNGLAKESNGVKMNIILERIYLDGEVSEEITEETVVSMKDIWKKYKGWQLVDMDDEQIVFQKSVNDISALSKANGYFGLTKDGTLSIFEGKPNESSRVIQSFFQIDIKKLESRQREQLKKGIRVVSKTRYKDIIETYRNFALIP</sequence>
<organism evidence="3 4">
    <name type="scientific">Paranoxybacillus vitaminiphilus</name>
    <dbReference type="NCBI Taxonomy" id="581036"/>
    <lineage>
        <taxon>Bacteria</taxon>
        <taxon>Bacillati</taxon>
        <taxon>Bacillota</taxon>
        <taxon>Bacilli</taxon>
        <taxon>Bacillales</taxon>
        <taxon>Anoxybacillaceae</taxon>
        <taxon>Paranoxybacillus</taxon>
    </lineage>
</organism>
<evidence type="ECO:0000259" key="2">
    <source>
        <dbReference type="Pfam" id="PF08977"/>
    </source>
</evidence>
<dbReference type="Gene3D" id="3.10.20.420">
    <property type="entry name" value="Bypass-of-forespore C, N-terminal domain"/>
    <property type="match status" value="1"/>
</dbReference>
<name>A0A327Y8E5_9BACL</name>
<protein>
    <submittedName>
        <fullName evidence="3">Forespore regulator of the sigma-K checkpoint</fullName>
    </submittedName>
</protein>
<gene>
    <name evidence="3" type="ORF">B0I26_11219</name>
</gene>
<dbReference type="Pfam" id="PF08955">
    <property type="entry name" value="BofC_C"/>
    <property type="match status" value="1"/>
</dbReference>
<keyword evidence="4" id="KW-1185">Reference proteome</keyword>
<dbReference type="InterPro" id="IPR038118">
    <property type="entry name" value="BOFC_N_sf"/>
</dbReference>
<dbReference type="InterPro" id="IPR038117">
    <property type="entry name" value="BofC_C_sf"/>
</dbReference>
<accession>A0A327Y8E5</accession>
<dbReference type="InterPro" id="IPR015071">
    <property type="entry name" value="BOFC_N"/>
</dbReference>
<dbReference type="Pfam" id="PF08977">
    <property type="entry name" value="BOFC_N"/>
    <property type="match status" value="1"/>
</dbReference>
<dbReference type="Gene3D" id="3.30.70.1740">
    <property type="entry name" value="Bypass-of-forespore C, C-terminal domain"/>
    <property type="match status" value="1"/>
</dbReference>
<comment type="caution">
    <text evidence="3">The sequence shown here is derived from an EMBL/GenBank/DDBJ whole genome shotgun (WGS) entry which is preliminary data.</text>
</comment>
<reference evidence="3 4" key="1">
    <citation type="submission" date="2018-06" db="EMBL/GenBank/DDBJ databases">
        <title>Genomic Encyclopedia of Type Strains, Phase III (KMG-III): the genomes of soil and plant-associated and newly described type strains.</title>
        <authorList>
            <person name="Whitman W."/>
        </authorList>
    </citation>
    <scope>NUCLEOTIDE SEQUENCE [LARGE SCALE GENOMIC DNA]</scope>
    <source>
        <strain evidence="3 4">CGMCC 1.8979</strain>
    </source>
</reference>
<evidence type="ECO:0000313" key="3">
    <source>
        <dbReference type="EMBL" id="RAK17300.1"/>
    </source>
</evidence>
<dbReference type="AlphaFoldDB" id="A0A327Y8E5"/>
<dbReference type="InterPro" id="IPR015050">
    <property type="entry name" value="BofC_C"/>
</dbReference>
<evidence type="ECO:0000313" key="4">
    <source>
        <dbReference type="Proteomes" id="UP000248555"/>
    </source>
</evidence>
<dbReference type="Proteomes" id="UP000248555">
    <property type="component" value="Unassembled WGS sequence"/>
</dbReference>
<proteinExistence type="predicted"/>
<dbReference type="EMBL" id="QLMH01000012">
    <property type="protein sequence ID" value="RAK17300.1"/>
    <property type="molecule type" value="Genomic_DNA"/>
</dbReference>
<feature type="domain" description="Bypass of forespore C C-terminal" evidence="1">
    <location>
        <begin position="83"/>
        <end position="156"/>
    </location>
</feature>